<dbReference type="PANTHER" id="PTHR43649">
    <property type="entry name" value="ARABINOSE-BINDING PROTEIN-RELATED"/>
    <property type="match status" value="1"/>
</dbReference>
<dbReference type="PROSITE" id="PS51257">
    <property type="entry name" value="PROKAR_LIPOPROTEIN"/>
    <property type="match status" value="1"/>
</dbReference>
<name>A0A3M8DL60_9BACL</name>
<organism evidence="4 5">
    <name type="scientific">Brevibacillus nitrificans</name>
    <dbReference type="NCBI Taxonomy" id="651560"/>
    <lineage>
        <taxon>Bacteria</taxon>
        <taxon>Bacillati</taxon>
        <taxon>Bacillota</taxon>
        <taxon>Bacilli</taxon>
        <taxon>Bacillales</taxon>
        <taxon>Paenibacillaceae</taxon>
        <taxon>Brevibacillus</taxon>
    </lineage>
</organism>
<proteinExistence type="inferred from homology"/>
<evidence type="ECO:0000256" key="3">
    <source>
        <dbReference type="SAM" id="SignalP"/>
    </source>
</evidence>
<dbReference type="InterPro" id="IPR050490">
    <property type="entry name" value="Bact_solute-bd_prot1"/>
</dbReference>
<keyword evidence="3" id="KW-0732">Signal</keyword>
<protein>
    <submittedName>
        <fullName evidence="4">Carbohydrate ABC transporter substrate-binding protein</fullName>
    </submittedName>
</protein>
<keyword evidence="2" id="KW-0813">Transport</keyword>
<comment type="similarity">
    <text evidence="1">Belongs to the bacterial solute-binding protein 1 family.</text>
</comment>
<feature type="signal peptide" evidence="3">
    <location>
        <begin position="1"/>
        <end position="22"/>
    </location>
</feature>
<accession>A0A3M8DL60</accession>
<gene>
    <name evidence="4" type="ORF">EDM59_06620</name>
</gene>
<feature type="chain" id="PRO_5039092362" evidence="3">
    <location>
        <begin position="23"/>
        <end position="440"/>
    </location>
</feature>
<sequence length="440" mass="48892">MFTFTKKMAVLGTLVLSLVASGCSSSPSSGEGQSASDSSEEGKVELKLLHKWPQPQYAPYFEEVIKEFESQNPSITVKVEAVADEPMKDKLRVIMGGGSVPDIMFSWSGEFARKFVRSGAAMDLTEAMNADPEWKKGFIPASLQPFVSDGKNYGVPLRFNGKFFVYNKEIFDKHQLQKPKTWEEFLQLLDKLKQAGETPIILGNASPWAAIHYLTGLNQKMVPDDVRAKDYNPGTGEFTDPGYIKALQYLKDLKDKGYFNDNINSSSHDMATQMFFAGKGAMMYVELEEFQEAQKNMQVPFDFFPMPAIPEGKGNQNYITGAPDGFIVSSKTQHPKEAIAFLKFLTSKQNAEKLVKQIGWPSPIVGATNPDTALKQVAEAVEMMKSAEGMAEWLDTDVHAKIADTYLSNIQLLLDGTKSPEEIMQEVQGVAQEVNQEVKQ</sequence>
<evidence type="ECO:0000256" key="2">
    <source>
        <dbReference type="ARBA" id="ARBA00022448"/>
    </source>
</evidence>
<dbReference type="EMBL" id="RHHU01000003">
    <property type="protein sequence ID" value="RNB88776.1"/>
    <property type="molecule type" value="Genomic_DNA"/>
</dbReference>
<evidence type="ECO:0000313" key="4">
    <source>
        <dbReference type="EMBL" id="RNB88776.1"/>
    </source>
</evidence>
<dbReference type="InterPro" id="IPR006059">
    <property type="entry name" value="SBP"/>
</dbReference>
<evidence type="ECO:0000313" key="5">
    <source>
        <dbReference type="Proteomes" id="UP000269573"/>
    </source>
</evidence>
<dbReference type="CDD" id="cd13585">
    <property type="entry name" value="PBP2_TMBP_like"/>
    <property type="match status" value="1"/>
</dbReference>
<reference evidence="4 5" key="1">
    <citation type="submission" date="2018-10" db="EMBL/GenBank/DDBJ databases">
        <title>Phylogenomics of Brevibacillus.</title>
        <authorList>
            <person name="Dunlap C."/>
        </authorList>
    </citation>
    <scope>NUCLEOTIDE SEQUENCE [LARGE SCALE GENOMIC DNA]</scope>
    <source>
        <strain evidence="4 5">JCM 15774</strain>
    </source>
</reference>
<dbReference type="Proteomes" id="UP000269573">
    <property type="component" value="Unassembled WGS sequence"/>
</dbReference>
<keyword evidence="5" id="KW-1185">Reference proteome</keyword>
<comment type="caution">
    <text evidence="4">The sequence shown here is derived from an EMBL/GenBank/DDBJ whole genome shotgun (WGS) entry which is preliminary data.</text>
</comment>
<dbReference type="AlphaFoldDB" id="A0A3M8DL60"/>
<dbReference type="RefSeq" id="WP_122922873.1">
    <property type="nucleotide sequence ID" value="NZ_RHHU01000003.1"/>
</dbReference>
<dbReference type="PANTHER" id="PTHR43649:SF29">
    <property type="entry name" value="OSMOPROTECTIVE COMPOUNDS-BINDING PROTEIN GGTB"/>
    <property type="match status" value="1"/>
</dbReference>
<evidence type="ECO:0000256" key="1">
    <source>
        <dbReference type="ARBA" id="ARBA00008520"/>
    </source>
</evidence>
<dbReference type="SUPFAM" id="SSF53850">
    <property type="entry name" value="Periplasmic binding protein-like II"/>
    <property type="match status" value="1"/>
</dbReference>
<dbReference type="Pfam" id="PF01547">
    <property type="entry name" value="SBP_bac_1"/>
    <property type="match status" value="1"/>
</dbReference>
<dbReference type="Gene3D" id="3.40.190.10">
    <property type="entry name" value="Periplasmic binding protein-like II"/>
    <property type="match status" value="2"/>
</dbReference>